<keyword evidence="1" id="KW-0472">Membrane</keyword>
<evidence type="ECO:0000313" key="3">
    <source>
        <dbReference type="Proteomes" id="UP000007755"/>
    </source>
</evidence>
<evidence type="ECO:0000256" key="1">
    <source>
        <dbReference type="SAM" id="Phobius"/>
    </source>
</evidence>
<sequence>MEVPYSAVRKPQHGRNEQLNCVTLLYYQLEKRIVGNLSMPKTFEIRSKVEMLRRYKNLQSIPTRIHHNVPHKAVACFYRESRVIRLCVLALLIGLAEAAFIPVYPRSSPCLPEREPKSLSLWSSNRNALPRRFAKPPNGS</sequence>
<name>F4WCF7_ACREC</name>
<reference evidence="2" key="1">
    <citation type="submission" date="2011-02" db="EMBL/GenBank/DDBJ databases">
        <title>The genome of the leaf-cutting ant Acromyrmex echinatior suggests key adaptations to social evolution and fungus farming.</title>
        <authorList>
            <person name="Nygaard S."/>
            <person name="Zhang G."/>
        </authorList>
    </citation>
    <scope>NUCLEOTIDE SEQUENCE</scope>
</reference>
<proteinExistence type="predicted"/>
<keyword evidence="1" id="KW-1133">Transmembrane helix</keyword>
<dbReference type="AlphaFoldDB" id="F4WCF7"/>
<organism evidence="3">
    <name type="scientific">Acromyrmex echinatior</name>
    <name type="common">Panamanian leafcutter ant</name>
    <name type="synonym">Acromyrmex octospinosus echinatior</name>
    <dbReference type="NCBI Taxonomy" id="103372"/>
    <lineage>
        <taxon>Eukaryota</taxon>
        <taxon>Metazoa</taxon>
        <taxon>Ecdysozoa</taxon>
        <taxon>Arthropoda</taxon>
        <taxon>Hexapoda</taxon>
        <taxon>Insecta</taxon>
        <taxon>Pterygota</taxon>
        <taxon>Neoptera</taxon>
        <taxon>Endopterygota</taxon>
        <taxon>Hymenoptera</taxon>
        <taxon>Apocrita</taxon>
        <taxon>Aculeata</taxon>
        <taxon>Formicoidea</taxon>
        <taxon>Formicidae</taxon>
        <taxon>Myrmicinae</taxon>
        <taxon>Acromyrmex</taxon>
    </lineage>
</organism>
<keyword evidence="1" id="KW-0812">Transmembrane</keyword>
<evidence type="ECO:0000313" key="2">
    <source>
        <dbReference type="EMBL" id="EGI68137.1"/>
    </source>
</evidence>
<accession>F4WCF7</accession>
<dbReference type="InParanoid" id="F4WCF7"/>
<keyword evidence="3" id="KW-1185">Reference proteome</keyword>
<dbReference type="Proteomes" id="UP000007755">
    <property type="component" value="Unassembled WGS sequence"/>
</dbReference>
<gene>
    <name evidence="2" type="ORF">G5I_03232</name>
</gene>
<dbReference type="EMBL" id="GL888070">
    <property type="protein sequence ID" value="EGI68137.1"/>
    <property type="molecule type" value="Genomic_DNA"/>
</dbReference>
<feature type="transmembrane region" description="Helical" evidence="1">
    <location>
        <begin position="83"/>
        <end position="104"/>
    </location>
</feature>
<protein>
    <submittedName>
        <fullName evidence="2">Uncharacterized protein</fullName>
    </submittedName>
</protein>